<evidence type="ECO:0008006" key="4">
    <source>
        <dbReference type="Google" id="ProtNLM"/>
    </source>
</evidence>
<feature type="repeat" description="TPR" evidence="1">
    <location>
        <begin position="219"/>
        <end position="252"/>
    </location>
</feature>
<evidence type="ECO:0000313" key="3">
    <source>
        <dbReference type="Proteomes" id="UP000652231"/>
    </source>
</evidence>
<keyword evidence="3" id="KW-1185">Reference proteome</keyword>
<proteinExistence type="predicted"/>
<dbReference type="InterPro" id="IPR019734">
    <property type="entry name" value="TPR_rpt"/>
</dbReference>
<dbReference type="Proteomes" id="UP000652231">
    <property type="component" value="Unassembled WGS sequence"/>
</dbReference>
<dbReference type="EMBL" id="BMGK01000003">
    <property type="protein sequence ID" value="GGD86183.1"/>
    <property type="molecule type" value="Genomic_DNA"/>
</dbReference>
<reference evidence="2" key="1">
    <citation type="journal article" date="2014" name="Int. J. Syst. Evol. Microbiol.">
        <title>Complete genome sequence of Corynebacterium casei LMG S-19264T (=DSM 44701T), isolated from a smear-ripened cheese.</title>
        <authorList>
            <consortium name="US DOE Joint Genome Institute (JGI-PGF)"/>
            <person name="Walter F."/>
            <person name="Albersmeier A."/>
            <person name="Kalinowski J."/>
            <person name="Ruckert C."/>
        </authorList>
    </citation>
    <scope>NUCLEOTIDE SEQUENCE</scope>
    <source>
        <strain evidence="2">CGMCC 1.12924</strain>
    </source>
</reference>
<organism evidence="2 3">
    <name type="scientific">Planktosalinus lacus</name>
    <dbReference type="NCBI Taxonomy" id="1526573"/>
    <lineage>
        <taxon>Bacteria</taxon>
        <taxon>Pseudomonadati</taxon>
        <taxon>Bacteroidota</taxon>
        <taxon>Flavobacteriia</taxon>
        <taxon>Flavobacteriales</taxon>
        <taxon>Flavobacteriaceae</taxon>
        <taxon>Planktosalinus</taxon>
    </lineage>
</organism>
<evidence type="ECO:0000313" key="2">
    <source>
        <dbReference type="EMBL" id="GGD86183.1"/>
    </source>
</evidence>
<name>A0A8J2V816_9FLAO</name>
<gene>
    <name evidence="2" type="ORF">GCM10011312_07790</name>
</gene>
<comment type="caution">
    <text evidence="2">The sequence shown here is derived from an EMBL/GenBank/DDBJ whole genome shotgun (WGS) entry which is preliminary data.</text>
</comment>
<accession>A0A8J2V816</accession>
<dbReference type="AlphaFoldDB" id="A0A8J2V816"/>
<sequence>MPHWLNGKIILNKEKITYLLQHPETITSESKVALESILVDFPFFQPARALYLKVLKDENNYQYNPELKKTAAYTTDRSVLFDFITSEVFNESSLFEPEENEQHELVKAEAILNPNLFERKPEKTAQEKAVEELLEINKPLPFTKNDTHSFSEWLKLTQAKPIDRTEKVKTGVSTSKADSRKEEKFKLIDKFIQENPKIKPKESVSSEDFSKPYAQPKEHLMTETLAKVYLQQNNYKKAIQAYKILILKNPEKSGFFADQIRAIEKLQQKNK</sequence>
<evidence type="ECO:0000256" key="1">
    <source>
        <dbReference type="PROSITE-ProRule" id="PRU00339"/>
    </source>
</evidence>
<reference evidence="2" key="2">
    <citation type="submission" date="2020-09" db="EMBL/GenBank/DDBJ databases">
        <authorList>
            <person name="Sun Q."/>
            <person name="Zhou Y."/>
        </authorList>
    </citation>
    <scope>NUCLEOTIDE SEQUENCE</scope>
    <source>
        <strain evidence="2">CGMCC 1.12924</strain>
    </source>
</reference>
<keyword evidence="1" id="KW-0802">TPR repeat</keyword>
<dbReference type="PROSITE" id="PS50005">
    <property type="entry name" value="TPR"/>
    <property type="match status" value="1"/>
</dbReference>
<protein>
    <recommendedName>
        <fullName evidence="4">Tetratricopeptide repeat protein</fullName>
    </recommendedName>
</protein>
<dbReference type="RefSeq" id="WP_229741314.1">
    <property type="nucleotide sequence ID" value="NZ_BMGK01000003.1"/>
</dbReference>